<reference evidence="2 3" key="1">
    <citation type="submission" date="2024-05" db="EMBL/GenBank/DDBJ databases">
        <title>A draft genome resource for the thread blight pathogen Marasmius tenuissimus strain MS-2.</title>
        <authorList>
            <person name="Yulfo-Soto G.E."/>
            <person name="Baruah I.K."/>
            <person name="Amoako-Attah I."/>
            <person name="Bukari Y."/>
            <person name="Meinhardt L.W."/>
            <person name="Bailey B.A."/>
            <person name="Cohen S.P."/>
        </authorList>
    </citation>
    <scope>NUCLEOTIDE SEQUENCE [LARGE SCALE GENOMIC DNA]</scope>
    <source>
        <strain evidence="2 3">MS-2</strain>
    </source>
</reference>
<keyword evidence="1" id="KW-0949">S-adenosyl-L-methionine</keyword>
<dbReference type="PANTHER" id="PTHR13600">
    <property type="entry name" value="LEUCINE CARBOXYL METHYLTRANSFERASE"/>
    <property type="match status" value="1"/>
</dbReference>
<dbReference type="EC" id="2.1.1.233" evidence="2"/>
<proteinExistence type="predicted"/>
<accession>A0ABR3AGM7</accession>
<dbReference type="InterPro" id="IPR029063">
    <property type="entry name" value="SAM-dependent_MTases_sf"/>
</dbReference>
<dbReference type="InterPro" id="IPR016651">
    <property type="entry name" value="LCMT1"/>
</dbReference>
<keyword evidence="3" id="KW-1185">Reference proteome</keyword>
<dbReference type="SUPFAM" id="SSF53335">
    <property type="entry name" value="S-adenosyl-L-methionine-dependent methyltransferases"/>
    <property type="match status" value="1"/>
</dbReference>
<sequence length="151" mass="17060">MSPESSGALIRWFSDQFSRQAALGALVYEMFGLEDSFGRVMVSNLKARNVTLPGAAPYPTVASLPNRFLTPNFTSAHALTLRDIRKNYIDPKELDRIAQLEFLDEVEELDLVLQHYAITWGISLPTATETSSPWYHWGLQAKQRPPEDDSF</sequence>
<keyword evidence="2" id="KW-0489">Methyltransferase</keyword>
<evidence type="ECO:0000313" key="2">
    <source>
        <dbReference type="EMBL" id="KAL0072584.1"/>
    </source>
</evidence>
<dbReference type="PANTHER" id="PTHR13600:SF21">
    <property type="entry name" value="LEUCINE CARBOXYL METHYLTRANSFERASE 1"/>
    <property type="match status" value="1"/>
</dbReference>
<organism evidence="2 3">
    <name type="scientific">Marasmius tenuissimus</name>
    <dbReference type="NCBI Taxonomy" id="585030"/>
    <lineage>
        <taxon>Eukaryota</taxon>
        <taxon>Fungi</taxon>
        <taxon>Dikarya</taxon>
        <taxon>Basidiomycota</taxon>
        <taxon>Agaricomycotina</taxon>
        <taxon>Agaricomycetes</taxon>
        <taxon>Agaricomycetidae</taxon>
        <taxon>Agaricales</taxon>
        <taxon>Marasmiineae</taxon>
        <taxon>Marasmiaceae</taxon>
        <taxon>Marasmius</taxon>
    </lineage>
</organism>
<keyword evidence="2" id="KW-0808">Transferase</keyword>
<gene>
    <name evidence="2" type="primary">PPM1</name>
    <name evidence="2" type="ORF">AAF712_000347</name>
</gene>
<evidence type="ECO:0000256" key="1">
    <source>
        <dbReference type="ARBA" id="ARBA00022691"/>
    </source>
</evidence>
<evidence type="ECO:0000313" key="3">
    <source>
        <dbReference type="Proteomes" id="UP001437256"/>
    </source>
</evidence>
<dbReference type="GO" id="GO:0032259">
    <property type="term" value="P:methylation"/>
    <property type="evidence" value="ECO:0007669"/>
    <property type="project" value="UniProtKB-KW"/>
</dbReference>
<protein>
    <submittedName>
        <fullName evidence="2">Carboxy methyl transferase for protein phosphatase 2A</fullName>
        <ecNumber evidence="2">2.1.1.233</ecNumber>
    </submittedName>
</protein>
<name>A0ABR3AGM7_9AGAR</name>
<comment type="caution">
    <text evidence="2">The sequence shown here is derived from an EMBL/GenBank/DDBJ whole genome shotgun (WGS) entry which is preliminary data.</text>
</comment>
<dbReference type="GO" id="GO:0018423">
    <property type="term" value="F:protein C-terminal leucine carboxyl O-methyltransferase activity"/>
    <property type="evidence" value="ECO:0007669"/>
    <property type="project" value="UniProtKB-EC"/>
</dbReference>
<dbReference type="Proteomes" id="UP001437256">
    <property type="component" value="Unassembled WGS sequence"/>
</dbReference>
<dbReference type="Gene3D" id="3.40.50.150">
    <property type="entry name" value="Vaccinia Virus protein VP39"/>
    <property type="match status" value="1"/>
</dbReference>
<dbReference type="EMBL" id="JBBXMP010000001">
    <property type="protein sequence ID" value="KAL0072584.1"/>
    <property type="molecule type" value="Genomic_DNA"/>
</dbReference>